<dbReference type="KEGG" id="sfm:108942617"/>
<comment type="function">
    <text evidence="1">May be involved in neurite outgrowth.</text>
</comment>
<evidence type="ECO:0000259" key="3">
    <source>
        <dbReference type="Pfam" id="PF15235"/>
    </source>
</evidence>
<feature type="region of interest" description="Disordered" evidence="2">
    <location>
        <begin position="1"/>
        <end position="45"/>
    </location>
</feature>
<feature type="region of interest" description="Disordered" evidence="2">
    <location>
        <begin position="419"/>
        <end position="440"/>
    </location>
</feature>
<name>A0A8C9V7N4_SCLFO</name>
<dbReference type="Ensembl" id="ENSSFOT00015033597.2">
    <property type="protein sequence ID" value="ENSSFOP00015033232.1"/>
    <property type="gene ID" value="ENSSFOG00015021213.2"/>
</dbReference>
<reference evidence="4" key="3">
    <citation type="submission" date="2025-09" db="UniProtKB">
        <authorList>
            <consortium name="Ensembl"/>
        </authorList>
    </citation>
    <scope>IDENTIFICATION</scope>
</reference>
<feature type="region of interest" description="Disordered" evidence="2">
    <location>
        <begin position="146"/>
        <end position="168"/>
    </location>
</feature>
<dbReference type="GeneTree" id="ENSGT00570000079168"/>
<evidence type="ECO:0000256" key="1">
    <source>
        <dbReference type="ARBA" id="ARBA00002358"/>
    </source>
</evidence>
<evidence type="ECO:0000313" key="4">
    <source>
        <dbReference type="Ensembl" id="ENSSFOP00015033232.1"/>
    </source>
</evidence>
<dbReference type="Proteomes" id="UP000694397">
    <property type="component" value="Chromosome 8"/>
</dbReference>
<sequence length="458" mass="49698">MAESERPASDAVSPGDAAGPTPETDATFSLSKSSTEVAASIQRQEELRNSTRGVACPLGTYEEPVRDSLPVDYHLSGALTPETAVRHNTPRPHSIAEAHNLQWTRANHHQPCSDTGCDPARKENHAASSSHRDLREDRLELIKQSVQRSHSDSLQALREAPDPRHGETGFPFPRVGYCSSLACKQAMQLHQSNTIPTCHGNNSSNLTQPPGGVRICLPASEDGHTQHLGCMDACYNPHIHTCALEDTFAAYCHPLPMPGPAHLLPRLGDTECRGQRSPHHTGLLAFPRLVSSVSETGLDAKRMTCCRGGDCLEQVLAPQTEDRKTRNMGTMTSHGDLREVGVQTGPPESPPPHVFPEVSLAEQGIGPAAQKSPVKEVAWDAEGMTWEVYGASVDPEELGLAIQKHLELQIKETAVRAARLTRQDTGSSRQSSRRRKRGGLIRSLRNPVCCARSSTAVD</sequence>
<reference evidence="4 5" key="1">
    <citation type="submission" date="2019-04" db="EMBL/GenBank/DDBJ databases">
        <authorList>
            <consortium name="Wellcome Sanger Institute Data Sharing"/>
        </authorList>
    </citation>
    <scope>NUCLEOTIDE SEQUENCE [LARGE SCALE GENOMIC DNA]</scope>
</reference>
<keyword evidence="5" id="KW-1185">Reference proteome</keyword>
<dbReference type="GO" id="GO:0005886">
    <property type="term" value="C:plasma membrane"/>
    <property type="evidence" value="ECO:0007669"/>
    <property type="project" value="TreeGrafter"/>
</dbReference>
<reference evidence="4" key="2">
    <citation type="submission" date="2025-08" db="UniProtKB">
        <authorList>
            <consortium name="Ensembl"/>
        </authorList>
    </citation>
    <scope>IDENTIFICATION</scope>
</reference>
<dbReference type="RefSeq" id="XP_018621585.1">
    <property type="nucleotide sequence ID" value="XM_018766069.2"/>
</dbReference>
<dbReference type="AlphaFoldDB" id="A0A8C9V7N4"/>
<proteinExistence type="predicted"/>
<feature type="region of interest" description="Disordered" evidence="2">
    <location>
        <begin position="107"/>
        <end position="134"/>
    </location>
</feature>
<evidence type="ECO:0000256" key="2">
    <source>
        <dbReference type="SAM" id="MobiDB-lite"/>
    </source>
</evidence>
<feature type="domain" description="G protein-regulated inducer of neurite outgrowth C-terminal" evidence="3">
    <location>
        <begin position="363"/>
        <end position="455"/>
    </location>
</feature>
<dbReference type="OrthoDB" id="10049175at2759"/>
<dbReference type="InterPro" id="IPR026646">
    <property type="entry name" value="GPRIN2-like/GPRIN3"/>
</dbReference>
<dbReference type="PANTHER" id="PTHR15718">
    <property type="entry name" value="G PROTEIN-REGULATED INDUCER OF NEURITE OUTGROWTH C-TERMINAL DOMAIN-CONTAINING PROTEIN"/>
    <property type="match status" value="1"/>
</dbReference>
<dbReference type="PANTHER" id="PTHR15718:SF5">
    <property type="entry name" value="G PROTEIN-REGULATED INDUCER OF NEURITE OUTGROWTH 2"/>
    <property type="match status" value="1"/>
</dbReference>
<accession>A0A8C9V7N4</accession>
<dbReference type="Pfam" id="PF15235">
    <property type="entry name" value="GRIN_C"/>
    <property type="match status" value="1"/>
</dbReference>
<organism evidence="4 5">
    <name type="scientific">Scleropages formosus</name>
    <name type="common">Asian bonytongue</name>
    <name type="synonym">Osteoglossum formosum</name>
    <dbReference type="NCBI Taxonomy" id="113540"/>
    <lineage>
        <taxon>Eukaryota</taxon>
        <taxon>Metazoa</taxon>
        <taxon>Chordata</taxon>
        <taxon>Craniata</taxon>
        <taxon>Vertebrata</taxon>
        <taxon>Euteleostomi</taxon>
        <taxon>Actinopterygii</taxon>
        <taxon>Neopterygii</taxon>
        <taxon>Teleostei</taxon>
        <taxon>Osteoglossocephala</taxon>
        <taxon>Osteoglossomorpha</taxon>
        <taxon>Osteoglossiformes</taxon>
        <taxon>Osteoglossidae</taxon>
        <taxon>Scleropages</taxon>
    </lineage>
</organism>
<feature type="compositionally biased region" description="Basic and acidic residues" evidence="2">
    <location>
        <begin position="119"/>
        <end position="134"/>
    </location>
</feature>
<dbReference type="GO" id="GO:0031175">
    <property type="term" value="P:neuron projection development"/>
    <property type="evidence" value="ECO:0007669"/>
    <property type="project" value="TreeGrafter"/>
</dbReference>
<dbReference type="RefSeq" id="XP_018621586.1">
    <property type="nucleotide sequence ID" value="XM_018766070.2"/>
</dbReference>
<protein>
    <submittedName>
        <fullName evidence="4">Si:dkey-191g9.7</fullName>
    </submittedName>
</protein>
<feature type="compositionally biased region" description="Polar residues" evidence="2">
    <location>
        <begin position="24"/>
        <end position="37"/>
    </location>
</feature>
<gene>
    <name evidence="4" type="primary">si:dkey-191g9.7</name>
</gene>
<dbReference type="InterPro" id="IPR032745">
    <property type="entry name" value="GRIN_C"/>
</dbReference>
<dbReference type="GeneID" id="108942617"/>
<evidence type="ECO:0000313" key="5">
    <source>
        <dbReference type="Proteomes" id="UP000694397"/>
    </source>
</evidence>